<dbReference type="GO" id="GO:0000172">
    <property type="term" value="C:ribonuclease MRP complex"/>
    <property type="evidence" value="ECO:0007669"/>
    <property type="project" value="InterPro"/>
</dbReference>
<dbReference type="Pfam" id="PF12328">
    <property type="entry name" value="Rpp20"/>
    <property type="match status" value="1"/>
</dbReference>
<keyword evidence="6" id="KW-1185">Reference proteome</keyword>
<gene>
    <name evidence="5" type="ORF">CC86DRAFT_361270</name>
</gene>
<feature type="region of interest" description="Disordered" evidence="4">
    <location>
        <begin position="1"/>
        <end position="116"/>
    </location>
</feature>
<evidence type="ECO:0000313" key="5">
    <source>
        <dbReference type="EMBL" id="KAF2819879.1"/>
    </source>
</evidence>
<proteinExistence type="predicted"/>
<dbReference type="InterPro" id="IPR020241">
    <property type="entry name" value="RNase_P/MRP_Pop7_fungi"/>
</dbReference>
<feature type="compositionally biased region" description="Low complexity" evidence="4">
    <location>
        <begin position="35"/>
        <end position="48"/>
    </location>
</feature>
<dbReference type="PANTHER" id="PTHR28256">
    <property type="entry name" value="RIBONUCLEASES P/MRP PROTEIN SUBUNIT POP7"/>
    <property type="match status" value="1"/>
</dbReference>
<evidence type="ECO:0000256" key="1">
    <source>
        <dbReference type="ARBA" id="ARBA00004123"/>
    </source>
</evidence>
<evidence type="ECO:0000256" key="3">
    <source>
        <dbReference type="ARBA" id="ARBA00023242"/>
    </source>
</evidence>
<comment type="subcellular location">
    <subcellularLocation>
        <location evidence="1">Nucleus</location>
    </subcellularLocation>
</comment>
<sequence length="279" mass="30172">MSGKKRTRDGQVKPSDTTQQLVEPTPPCAQRPLPSSTTTESQTTNQTEVAVEEPSELNNDVSNPAKPAQQATPKPKPESQPKTNSERQKLPKLPNNTTISRRPLLHPALPTPFSSSASPKVLYITAKSPFIPTLKRIRKLLTEIEKRAKQSAGAMSRGSRKKGALEANGRLKSADVEKGLVDEVTRQKGVQNSVSAGEKVCLKATGRAIPRALELGVQFQEDGDCVVKVEMGSVKAIDDIEVHDKEGIEEGAVDDAEEEDIPETRIRTIGSVTVSIGLK</sequence>
<dbReference type="InterPro" id="IPR014612">
    <property type="entry name" value="Pop7/Rpp20"/>
</dbReference>
<feature type="region of interest" description="Disordered" evidence="4">
    <location>
        <begin position="151"/>
        <end position="170"/>
    </location>
</feature>
<dbReference type="EMBL" id="MU006242">
    <property type="protein sequence ID" value="KAF2819879.1"/>
    <property type="molecule type" value="Genomic_DNA"/>
</dbReference>
<organism evidence="5 6">
    <name type="scientific">Ophiobolus disseminans</name>
    <dbReference type="NCBI Taxonomy" id="1469910"/>
    <lineage>
        <taxon>Eukaryota</taxon>
        <taxon>Fungi</taxon>
        <taxon>Dikarya</taxon>
        <taxon>Ascomycota</taxon>
        <taxon>Pezizomycotina</taxon>
        <taxon>Dothideomycetes</taxon>
        <taxon>Pleosporomycetidae</taxon>
        <taxon>Pleosporales</taxon>
        <taxon>Pleosporineae</taxon>
        <taxon>Phaeosphaeriaceae</taxon>
        <taxon>Ophiobolus</taxon>
    </lineage>
</organism>
<dbReference type="GO" id="GO:0005655">
    <property type="term" value="C:nucleolar ribonuclease P complex"/>
    <property type="evidence" value="ECO:0007669"/>
    <property type="project" value="InterPro"/>
</dbReference>
<dbReference type="InterPro" id="IPR036882">
    <property type="entry name" value="Alba-like_dom_sf"/>
</dbReference>
<dbReference type="Gene3D" id="3.30.110.20">
    <property type="entry name" value="Alba-like domain"/>
    <property type="match status" value="1"/>
</dbReference>
<keyword evidence="3" id="KW-0539">Nucleus</keyword>
<evidence type="ECO:0000256" key="2">
    <source>
        <dbReference type="ARBA" id="ARBA00022694"/>
    </source>
</evidence>
<dbReference type="PANTHER" id="PTHR28256:SF1">
    <property type="entry name" value="RIBONUCLEASES P_MRP PROTEIN SUBUNIT POP7"/>
    <property type="match status" value="1"/>
</dbReference>
<evidence type="ECO:0000256" key="4">
    <source>
        <dbReference type="SAM" id="MobiDB-lite"/>
    </source>
</evidence>
<dbReference type="GO" id="GO:0034965">
    <property type="term" value="P:intronic box C/D snoRNA processing"/>
    <property type="evidence" value="ECO:0007669"/>
    <property type="project" value="TreeGrafter"/>
</dbReference>
<keyword evidence="2" id="KW-0819">tRNA processing</keyword>
<accession>A0A6A6ZGP3</accession>
<dbReference type="GO" id="GO:0004526">
    <property type="term" value="F:ribonuclease P activity"/>
    <property type="evidence" value="ECO:0007669"/>
    <property type="project" value="TreeGrafter"/>
</dbReference>
<name>A0A6A6ZGP3_9PLEO</name>
<dbReference type="Proteomes" id="UP000799424">
    <property type="component" value="Unassembled WGS sequence"/>
</dbReference>
<protein>
    <submittedName>
        <fullName evidence="5">Uncharacterized protein</fullName>
    </submittedName>
</protein>
<feature type="compositionally biased region" description="Low complexity" evidence="4">
    <location>
        <begin position="64"/>
        <end position="73"/>
    </location>
</feature>
<dbReference type="GO" id="GO:0000294">
    <property type="term" value="P:nuclear-transcribed mRNA catabolic process, RNase MRP-dependent"/>
    <property type="evidence" value="ECO:0007669"/>
    <property type="project" value="TreeGrafter"/>
</dbReference>
<dbReference type="AlphaFoldDB" id="A0A6A6ZGP3"/>
<evidence type="ECO:0000313" key="6">
    <source>
        <dbReference type="Proteomes" id="UP000799424"/>
    </source>
</evidence>
<dbReference type="OrthoDB" id="5416589at2759"/>
<dbReference type="GO" id="GO:0001682">
    <property type="term" value="P:tRNA 5'-leader removal"/>
    <property type="evidence" value="ECO:0007669"/>
    <property type="project" value="InterPro"/>
</dbReference>
<reference evidence="5" key="1">
    <citation type="journal article" date="2020" name="Stud. Mycol.">
        <title>101 Dothideomycetes genomes: a test case for predicting lifestyles and emergence of pathogens.</title>
        <authorList>
            <person name="Haridas S."/>
            <person name="Albert R."/>
            <person name="Binder M."/>
            <person name="Bloem J."/>
            <person name="Labutti K."/>
            <person name="Salamov A."/>
            <person name="Andreopoulos B."/>
            <person name="Baker S."/>
            <person name="Barry K."/>
            <person name="Bills G."/>
            <person name="Bluhm B."/>
            <person name="Cannon C."/>
            <person name="Castanera R."/>
            <person name="Culley D."/>
            <person name="Daum C."/>
            <person name="Ezra D."/>
            <person name="Gonzalez J."/>
            <person name="Henrissat B."/>
            <person name="Kuo A."/>
            <person name="Liang C."/>
            <person name="Lipzen A."/>
            <person name="Lutzoni F."/>
            <person name="Magnuson J."/>
            <person name="Mondo S."/>
            <person name="Nolan M."/>
            <person name="Ohm R."/>
            <person name="Pangilinan J."/>
            <person name="Park H.-J."/>
            <person name="Ramirez L."/>
            <person name="Alfaro M."/>
            <person name="Sun H."/>
            <person name="Tritt A."/>
            <person name="Yoshinaga Y."/>
            <person name="Zwiers L.-H."/>
            <person name="Turgeon B."/>
            <person name="Goodwin S."/>
            <person name="Spatafora J."/>
            <person name="Crous P."/>
            <person name="Grigoriev I."/>
        </authorList>
    </citation>
    <scope>NUCLEOTIDE SEQUENCE</scope>
    <source>
        <strain evidence="5">CBS 113818</strain>
    </source>
</reference>
<dbReference type="GO" id="GO:0006364">
    <property type="term" value="P:rRNA processing"/>
    <property type="evidence" value="ECO:0007669"/>
    <property type="project" value="TreeGrafter"/>
</dbReference>
<feature type="compositionally biased region" description="Basic and acidic residues" evidence="4">
    <location>
        <begin position="75"/>
        <end position="89"/>
    </location>
</feature>
<dbReference type="GO" id="GO:0000171">
    <property type="term" value="F:ribonuclease MRP activity"/>
    <property type="evidence" value="ECO:0007669"/>
    <property type="project" value="TreeGrafter"/>
</dbReference>
<dbReference type="GO" id="GO:0003723">
    <property type="term" value="F:RNA binding"/>
    <property type="evidence" value="ECO:0007669"/>
    <property type="project" value="TreeGrafter"/>
</dbReference>